<dbReference type="STRING" id="135651.G0P0U0"/>
<evidence type="ECO:0000313" key="4">
    <source>
        <dbReference type="Proteomes" id="UP000008068"/>
    </source>
</evidence>
<dbReference type="EMBL" id="GL380004">
    <property type="protein sequence ID" value="EGT41864.1"/>
    <property type="molecule type" value="Genomic_DNA"/>
</dbReference>
<evidence type="ECO:0000256" key="2">
    <source>
        <dbReference type="SAM" id="SignalP"/>
    </source>
</evidence>
<keyword evidence="4" id="KW-1185">Reference proteome</keyword>
<protein>
    <recommendedName>
        <fullName evidence="5">DUF281 domain-containing protein</fullName>
    </recommendedName>
</protein>
<accession>G0P0U0</accession>
<keyword evidence="2" id="KW-0732">Signal</keyword>
<feature type="signal peptide" evidence="2">
    <location>
        <begin position="1"/>
        <end position="20"/>
    </location>
</feature>
<evidence type="ECO:0008006" key="5">
    <source>
        <dbReference type="Google" id="ProtNLM"/>
    </source>
</evidence>
<sequence>MKQILIIYLIFFADVQGACHQDITTTANLTSTTTTLRSTAEITTELTSTSTVATTTTEAGTSTSTSTEAVTSTTTTPSTTTELTTTTEIATTTTEKNLCPHGFYDRCKQTCGCLDLAADNERLNEIYNKFSDANPGIYVNATLEWSECLRVDRVSCSEGTPVVVHFDRNASSLRVDTDWVSVCISDYWIFFFFSTYIHVR</sequence>
<evidence type="ECO:0000256" key="1">
    <source>
        <dbReference type="SAM" id="MobiDB-lite"/>
    </source>
</evidence>
<feature type="region of interest" description="Disordered" evidence="1">
    <location>
        <begin position="50"/>
        <end position="80"/>
    </location>
</feature>
<proteinExistence type="predicted"/>
<dbReference type="AlphaFoldDB" id="G0P0U0"/>
<name>G0P0U0_CAEBE</name>
<dbReference type="HOGENOM" id="CLU_1476413_0_0_1"/>
<dbReference type="Proteomes" id="UP000008068">
    <property type="component" value="Unassembled WGS sequence"/>
</dbReference>
<evidence type="ECO:0000313" key="3">
    <source>
        <dbReference type="EMBL" id="EGT41864.1"/>
    </source>
</evidence>
<organism evidence="4">
    <name type="scientific">Caenorhabditis brenneri</name>
    <name type="common">Nematode worm</name>
    <dbReference type="NCBI Taxonomy" id="135651"/>
    <lineage>
        <taxon>Eukaryota</taxon>
        <taxon>Metazoa</taxon>
        <taxon>Ecdysozoa</taxon>
        <taxon>Nematoda</taxon>
        <taxon>Chromadorea</taxon>
        <taxon>Rhabditida</taxon>
        <taxon>Rhabditina</taxon>
        <taxon>Rhabditomorpha</taxon>
        <taxon>Rhabditoidea</taxon>
        <taxon>Rhabditidae</taxon>
        <taxon>Peloderinae</taxon>
        <taxon>Caenorhabditis</taxon>
    </lineage>
</organism>
<dbReference type="InParanoid" id="G0P0U0"/>
<feature type="chain" id="PRO_5003405740" description="DUF281 domain-containing protein" evidence="2">
    <location>
        <begin position="21"/>
        <end position="200"/>
    </location>
</feature>
<reference evidence="4" key="1">
    <citation type="submission" date="2011-07" db="EMBL/GenBank/DDBJ databases">
        <authorList>
            <consortium name="Caenorhabditis brenneri Sequencing and Analysis Consortium"/>
            <person name="Wilson R.K."/>
        </authorList>
    </citation>
    <scope>NUCLEOTIDE SEQUENCE [LARGE SCALE GENOMIC DNA]</scope>
    <source>
        <strain evidence="4">PB2801</strain>
    </source>
</reference>
<dbReference type="eggNOG" id="ENOG502TKEI">
    <property type="taxonomic scope" value="Eukaryota"/>
</dbReference>
<gene>
    <name evidence="3" type="ORF">CAEBREN_01945</name>
</gene>